<accession>A0A1H8ZRI8</accession>
<evidence type="ECO:0000256" key="4">
    <source>
        <dbReference type="ARBA" id="ARBA00022832"/>
    </source>
</evidence>
<evidence type="ECO:0000256" key="6">
    <source>
        <dbReference type="ARBA" id="ARBA00023098"/>
    </source>
</evidence>
<evidence type="ECO:0000256" key="7">
    <source>
        <dbReference type="ARBA" id="ARBA00023140"/>
    </source>
</evidence>
<evidence type="ECO:0000259" key="9">
    <source>
        <dbReference type="SMART" id="SM00822"/>
    </source>
</evidence>
<dbReference type="GO" id="GO:0006635">
    <property type="term" value="P:fatty acid beta-oxidation"/>
    <property type="evidence" value="ECO:0007669"/>
    <property type="project" value="UniProtKB-UniPathway"/>
</dbReference>
<dbReference type="CDD" id="cd05353">
    <property type="entry name" value="hydroxyacyl-CoA-like_DH_SDR_c-like"/>
    <property type="match status" value="1"/>
</dbReference>
<keyword evidence="4" id="KW-0276">Fatty acid metabolism</keyword>
<evidence type="ECO:0000313" key="11">
    <source>
        <dbReference type="Proteomes" id="UP000199233"/>
    </source>
</evidence>
<dbReference type="InterPro" id="IPR036291">
    <property type="entry name" value="NAD(P)-bd_dom_sf"/>
</dbReference>
<keyword evidence="6" id="KW-0443">Lipid metabolism</keyword>
<comment type="subcellular location">
    <subcellularLocation>
        <location evidence="1">Peroxisome</location>
    </subcellularLocation>
</comment>
<comment type="pathway">
    <text evidence="2">Lipid metabolism; fatty acid beta-oxidation.</text>
</comment>
<dbReference type="PRINTS" id="PR00080">
    <property type="entry name" value="SDRFAMILY"/>
</dbReference>
<dbReference type="PANTHER" id="PTHR45024">
    <property type="entry name" value="DEHYDROGENASES, SHORT CHAIN"/>
    <property type="match status" value="1"/>
</dbReference>
<protein>
    <submittedName>
        <fullName evidence="10">3-hydroxyacyl-CoA dehydrogenase / 3a,7a,12a-trihydroxy-5b-cholest-24-enoyl-CoA hydratase</fullName>
    </submittedName>
</protein>
<dbReference type="Gene3D" id="3.10.129.10">
    <property type="entry name" value="Hotdog Thioesterase"/>
    <property type="match status" value="1"/>
</dbReference>
<dbReference type="STRING" id="489703.SAMN04488038_101137"/>
<dbReference type="GO" id="GO:0005737">
    <property type="term" value="C:cytoplasm"/>
    <property type="evidence" value="ECO:0007669"/>
    <property type="project" value="UniProtKB-ARBA"/>
</dbReference>
<dbReference type="FunFam" id="3.40.50.720:FF:000185">
    <property type="entry name" value="peroxisomal multifunctional enzyme type 2"/>
    <property type="match status" value="1"/>
</dbReference>
<dbReference type="UniPathway" id="UPA00659"/>
<proteinExistence type="inferred from homology"/>
<dbReference type="Pfam" id="PF02036">
    <property type="entry name" value="SCP2"/>
    <property type="match status" value="3"/>
</dbReference>
<dbReference type="PROSITE" id="PS00061">
    <property type="entry name" value="ADH_SHORT"/>
    <property type="match status" value="1"/>
</dbReference>
<dbReference type="InterPro" id="IPR036527">
    <property type="entry name" value="SCP2_sterol-bd_dom_sf"/>
</dbReference>
<gene>
    <name evidence="10" type="ORF">SAMN04488038_101137</name>
</gene>
<dbReference type="GO" id="GO:0004300">
    <property type="term" value="F:enoyl-CoA hydratase activity"/>
    <property type="evidence" value="ECO:0007669"/>
    <property type="project" value="UniProtKB-ARBA"/>
</dbReference>
<dbReference type="InterPro" id="IPR002539">
    <property type="entry name" value="MaoC-like_dom"/>
</dbReference>
<feature type="domain" description="Ketoreductase" evidence="9">
    <location>
        <begin position="10"/>
        <end position="203"/>
    </location>
</feature>
<dbReference type="CDD" id="cd03448">
    <property type="entry name" value="HDE_HSD"/>
    <property type="match status" value="1"/>
</dbReference>
<dbReference type="Pfam" id="PF01575">
    <property type="entry name" value="MaoC_dehydratas"/>
    <property type="match status" value="1"/>
</dbReference>
<dbReference type="RefSeq" id="WP_093280656.1">
    <property type="nucleotide sequence ID" value="NZ_FOFS01000001.1"/>
</dbReference>
<evidence type="ECO:0000313" key="10">
    <source>
        <dbReference type="EMBL" id="SEP67042.1"/>
    </source>
</evidence>
<dbReference type="Gene3D" id="1.10.287.4290">
    <property type="match status" value="1"/>
</dbReference>
<dbReference type="SUPFAM" id="SSF55718">
    <property type="entry name" value="SCP-like"/>
    <property type="match status" value="3"/>
</dbReference>
<dbReference type="EMBL" id="FOFS01000001">
    <property type="protein sequence ID" value="SEP67042.1"/>
    <property type="molecule type" value="Genomic_DNA"/>
</dbReference>
<dbReference type="SUPFAM" id="SSF54637">
    <property type="entry name" value="Thioesterase/thiol ester dehydrase-isomerase"/>
    <property type="match status" value="2"/>
</dbReference>
<dbReference type="InterPro" id="IPR020904">
    <property type="entry name" value="Sc_DH/Rdtase_CS"/>
</dbReference>
<dbReference type="InterPro" id="IPR029069">
    <property type="entry name" value="HotDog_dom_sf"/>
</dbReference>
<keyword evidence="7" id="KW-0576">Peroxisome</keyword>
<dbReference type="Pfam" id="PF22622">
    <property type="entry name" value="MFE-2_hydrat-2_N"/>
    <property type="match status" value="1"/>
</dbReference>
<dbReference type="InterPro" id="IPR054357">
    <property type="entry name" value="MFE-2_N"/>
</dbReference>
<evidence type="ECO:0000256" key="1">
    <source>
        <dbReference type="ARBA" id="ARBA00004275"/>
    </source>
</evidence>
<dbReference type="SMART" id="SM00822">
    <property type="entry name" value="PKS_KR"/>
    <property type="match status" value="1"/>
</dbReference>
<dbReference type="PRINTS" id="PR00081">
    <property type="entry name" value="GDHRDH"/>
</dbReference>
<dbReference type="Proteomes" id="UP000199233">
    <property type="component" value="Unassembled WGS sequence"/>
</dbReference>
<comment type="similarity">
    <text evidence="3">Belongs to the short-chain dehydrogenases/reductases (SDR) family.</text>
</comment>
<evidence type="ECO:0000256" key="2">
    <source>
        <dbReference type="ARBA" id="ARBA00005005"/>
    </source>
</evidence>
<dbReference type="OrthoDB" id="9804774at2"/>
<dbReference type="SUPFAM" id="SSF51735">
    <property type="entry name" value="NAD(P)-binding Rossmann-fold domains"/>
    <property type="match status" value="1"/>
</dbReference>
<dbReference type="GO" id="GO:0016491">
    <property type="term" value="F:oxidoreductase activity"/>
    <property type="evidence" value="ECO:0007669"/>
    <property type="project" value="UniProtKB-KW"/>
</dbReference>
<dbReference type="Gene3D" id="3.30.1050.10">
    <property type="entry name" value="SCP2 sterol-binding domain"/>
    <property type="match status" value="3"/>
</dbReference>
<keyword evidence="8" id="KW-0456">Lyase</keyword>
<sequence>MSSELRYDGKVAIITGAGNGLGRQHALMFAARGARVVVNDLGGGIHGEGKSSAAADKVVEEIRAAGGEAVANYDSVEDGDRIVQTALDAFGTLDIVVNNAGILRDSSFHKMTQADWDLIVRVHLHGAFRVSHAAWPILRDKGYGRIIMTTSAAGIYGNFGQANYSAAKLALVGLANTLAQEGRAKNIHVNTIAPIAGSRLTETVLPPELIAALKPEYVSPLLGWLCHEDCKESGSLFEVGAGYIGKLRWERSKGRSLPLGRPFSAEDVARHWAQIGDFTDAEHPGNINESMAPLLANMNSKSLGGNEFIDLDQAMNSETVIDSQYDQRDVALYALGVGAAPDPLDDQELSYVYELKGDRFQVLPTYAVMPASNAMLALAKEGKQVLKGLNFGFERLLHGEQYTEIKQPLKGQDQLRHSFRLKAAYDKAPHAVVVIAVTSRNQAGEEVAYNETTMFVRGAGGWGGDRGPAGETLEPPAREPDAVIEERTDANQALLYRLSGDWNPLHADPAFAKAFGFDKPILHGLCTYGYVARHVIKAFLGNDARRFKSIRVRFADNVFPGQTLVTRMWRESATRVIVETRVKENDKIVIKNAAVEFYEQIPVAASAKPAAAQPPADAGPSAGELFGAIALHLQQHKGLGEQIKTVFQFRLKSPDSDWYLDLKSGDGAVQQGLAAQADVTLELADADFIAMATGKADPNKLYFGGKMKVSGNVMASQKLGFLQKLDPKLLQQTRGTRAAAAEAAPPADASGSATIFAAIGLHLQAHPGMGAQIKTVFQFQLKQPDSSWVIDLKSGDGRVFAGVAEQADVKLEMADEDFLAMASGKADPNKLYFGGKMKVSGNVMASQKLGFLQKLDPKLLQQARGTAAAAPRAPAAAASALSPAASRSAALLERLQQKLAQDSTALAALKGKLLRLNLREPEASWLLDCSGAQPSLKAQAPGQADAVFGIRDEDLYALLQRQAPVRSLYQQGRLRVDGDVRLAPQLALLAELL</sequence>
<dbReference type="Pfam" id="PF00106">
    <property type="entry name" value="adh_short"/>
    <property type="match status" value="1"/>
</dbReference>
<dbReference type="AlphaFoldDB" id="A0A1H8ZRI8"/>
<dbReference type="InterPro" id="IPR003033">
    <property type="entry name" value="SCP2_sterol-bd_dom"/>
</dbReference>
<dbReference type="Gene3D" id="3.40.50.720">
    <property type="entry name" value="NAD(P)-binding Rossmann-like Domain"/>
    <property type="match status" value="1"/>
</dbReference>
<reference evidence="10 11" key="1">
    <citation type="submission" date="2016-10" db="EMBL/GenBank/DDBJ databases">
        <authorList>
            <person name="de Groot N.N."/>
        </authorList>
    </citation>
    <scope>NUCLEOTIDE SEQUENCE [LARGE SCALE GENOMIC DNA]</scope>
    <source>
        <strain evidence="10 11">DSM 25927</strain>
    </source>
</reference>
<dbReference type="InterPro" id="IPR051687">
    <property type="entry name" value="Peroxisomal_Beta-Oxidation"/>
</dbReference>
<keyword evidence="11" id="KW-1185">Reference proteome</keyword>
<dbReference type="PANTHER" id="PTHR45024:SF2">
    <property type="entry name" value="SCP2 DOMAIN-CONTAINING PROTEIN"/>
    <property type="match status" value="1"/>
</dbReference>
<evidence type="ECO:0000256" key="8">
    <source>
        <dbReference type="ARBA" id="ARBA00023239"/>
    </source>
</evidence>
<dbReference type="InterPro" id="IPR002347">
    <property type="entry name" value="SDR_fam"/>
</dbReference>
<dbReference type="InterPro" id="IPR057326">
    <property type="entry name" value="KR_dom"/>
</dbReference>
<keyword evidence="5" id="KW-0560">Oxidoreductase</keyword>
<evidence type="ECO:0000256" key="3">
    <source>
        <dbReference type="ARBA" id="ARBA00006484"/>
    </source>
</evidence>
<organism evidence="10 11">
    <name type="scientific">Solimonas aquatica</name>
    <dbReference type="NCBI Taxonomy" id="489703"/>
    <lineage>
        <taxon>Bacteria</taxon>
        <taxon>Pseudomonadati</taxon>
        <taxon>Pseudomonadota</taxon>
        <taxon>Gammaproteobacteria</taxon>
        <taxon>Nevskiales</taxon>
        <taxon>Nevskiaceae</taxon>
        <taxon>Solimonas</taxon>
    </lineage>
</organism>
<name>A0A1H8ZRI8_9GAMM</name>
<evidence type="ECO:0000256" key="5">
    <source>
        <dbReference type="ARBA" id="ARBA00023002"/>
    </source>
</evidence>